<dbReference type="OrthoDB" id="6620644at2759"/>
<feature type="compositionally biased region" description="Polar residues" evidence="1">
    <location>
        <begin position="105"/>
        <end position="122"/>
    </location>
</feature>
<name>A0A482VF29_ASBVE</name>
<organism evidence="3 4">
    <name type="scientific">Asbolus verrucosus</name>
    <name type="common">Desert ironclad beetle</name>
    <dbReference type="NCBI Taxonomy" id="1661398"/>
    <lineage>
        <taxon>Eukaryota</taxon>
        <taxon>Metazoa</taxon>
        <taxon>Ecdysozoa</taxon>
        <taxon>Arthropoda</taxon>
        <taxon>Hexapoda</taxon>
        <taxon>Insecta</taxon>
        <taxon>Pterygota</taxon>
        <taxon>Neoptera</taxon>
        <taxon>Endopterygota</taxon>
        <taxon>Coleoptera</taxon>
        <taxon>Polyphaga</taxon>
        <taxon>Cucujiformia</taxon>
        <taxon>Tenebrionidae</taxon>
        <taxon>Pimeliinae</taxon>
        <taxon>Asbolus</taxon>
    </lineage>
</organism>
<sequence>MFSRILAIFTVSILAFRNTESAPAVSKARQFLPALPGYVPVYIRPGDTPLEDINPDLAEAFNSYAQKHARLSFGRANALDGKIHVQIDDSPDDISIVEDLSLEEQNAVSPSTKPSLTESQHIQKIPRV</sequence>
<evidence type="ECO:0000313" key="3">
    <source>
        <dbReference type="EMBL" id="RZB70360.1"/>
    </source>
</evidence>
<dbReference type="STRING" id="1661398.A0A482VF29"/>
<gene>
    <name evidence="3" type="ORF">BDFB_006282</name>
</gene>
<evidence type="ECO:0000313" key="4">
    <source>
        <dbReference type="Proteomes" id="UP000292052"/>
    </source>
</evidence>
<dbReference type="Proteomes" id="UP000292052">
    <property type="component" value="Unassembled WGS sequence"/>
</dbReference>
<keyword evidence="2" id="KW-0732">Signal</keyword>
<proteinExistence type="predicted"/>
<feature type="chain" id="PRO_5019730575" evidence="2">
    <location>
        <begin position="22"/>
        <end position="128"/>
    </location>
</feature>
<evidence type="ECO:0000256" key="2">
    <source>
        <dbReference type="SAM" id="SignalP"/>
    </source>
</evidence>
<keyword evidence="4" id="KW-1185">Reference proteome</keyword>
<accession>A0A482VF29</accession>
<dbReference type="EMBL" id="QDEB01109004">
    <property type="protein sequence ID" value="RZB70360.1"/>
    <property type="molecule type" value="Genomic_DNA"/>
</dbReference>
<evidence type="ECO:0000256" key="1">
    <source>
        <dbReference type="SAM" id="MobiDB-lite"/>
    </source>
</evidence>
<feature type="region of interest" description="Disordered" evidence="1">
    <location>
        <begin position="105"/>
        <end position="128"/>
    </location>
</feature>
<dbReference type="AlphaFoldDB" id="A0A482VF29"/>
<reference evidence="3 4" key="1">
    <citation type="submission" date="2017-03" db="EMBL/GenBank/DDBJ databases">
        <title>Genome of the blue death feigning beetle - Asbolus verrucosus.</title>
        <authorList>
            <person name="Rider S.D."/>
        </authorList>
    </citation>
    <scope>NUCLEOTIDE SEQUENCE [LARGE SCALE GENOMIC DNA]</scope>
    <source>
        <strain evidence="3">Butters</strain>
        <tissue evidence="3">Head and leg muscle</tissue>
    </source>
</reference>
<feature type="signal peptide" evidence="2">
    <location>
        <begin position="1"/>
        <end position="21"/>
    </location>
</feature>
<comment type="caution">
    <text evidence="3">The sequence shown here is derived from an EMBL/GenBank/DDBJ whole genome shotgun (WGS) entry which is preliminary data.</text>
</comment>
<protein>
    <submittedName>
        <fullName evidence="3">Uncharacterized protein</fullName>
    </submittedName>
</protein>